<evidence type="ECO:0000256" key="4">
    <source>
        <dbReference type="SAM" id="MobiDB-lite"/>
    </source>
</evidence>
<keyword evidence="6" id="KW-1185">Reference proteome</keyword>
<reference evidence="5" key="1">
    <citation type="submission" date="2006-10" db="EMBL/GenBank/DDBJ databases">
        <authorList>
            <person name="Amadeo P."/>
            <person name="Zhao Q."/>
            <person name="Wortman J."/>
            <person name="Fraser-Liggett C."/>
            <person name="Carlton J."/>
        </authorList>
    </citation>
    <scope>NUCLEOTIDE SEQUENCE</scope>
    <source>
        <strain evidence="5">G3</strain>
    </source>
</reference>
<evidence type="ECO:0000256" key="2">
    <source>
        <dbReference type="ARBA" id="ARBA00022840"/>
    </source>
</evidence>
<dbReference type="Gene3D" id="3.30.420.40">
    <property type="match status" value="2"/>
</dbReference>
<proteinExistence type="predicted"/>
<dbReference type="InterPro" id="IPR043129">
    <property type="entry name" value="ATPase_NBD"/>
</dbReference>
<dbReference type="InterPro" id="IPR013126">
    <property type="entry name" value="Hsp_70_fam"/>
</dbReference>
<feature type="compositionally biased region" description="Polar residues" evidence="4">
    <location>
        <begin position="565"/>
        <end position="575"/>
    </location>
</feature>
<dbReference type="SUPFAM" id="SSF53067">
    <property type="entry name" value="Actin-like ATPase domain"/>
    <property type="match status" value="2"/>
</dbReference>
<evidence type="ECO:0000313" key="5">
    <source>
        <dbReference type="EMBL" id="EAX93176.1"/>
    </source>
</evidence>
<dbReference type="PANTHER" id="PTHR45639">
    <property type="entry name" value="HSC70CB, ISOFORM G-RELATED"/>
    <property type="match status" value="1"/>
</dbReference>
<dbReference type="AlphaFoldDB" id="A2FPH5"/>
<dbReference type="VEuPathDB" id="TrichDB:TVAG_233410"/>
<evidence type="ECO:0008006" key="7">
    <source>
        <dbReference type="Google" id="ProtNLM"/>
    </source>
</evidence>
<protein>
    <recommendedName>
        <fullName evidence="7">DnaK protein</fullName>
    </recommendedName>
</protein>
<dbReference type="GO" id="GO:0005524">
    <property type="term" value="F:ATP binding"/>
    <property type="evidence" value="ECO:0007669"/>
    <property type="project" value="UniProtKB-KW"/>
</dbReference>
<accession>A2FPH5</accession>
<feature type="region of interest" description="Disordered" evidence="4">
    <location>
        <begin position="555"/>
        <end position="575"/>
    </location>
</feature>
<keyword evidence="2" id="KW-0067">ATP-binding</keyword>
<dbReference type="Pfam" id="PF00012">
    <property type="entry name" value="HSP70"/>
    <property type="match status" value="2"/>
</dbReference>
<dbReference type="SMR" id="A2FPH5"/>
<dbReference type="GO" id="GO:0034663">
    <property type="term" value="C:endoplasmic reticulum chaperone complex"/>
    <property type="evidence" value="ECO:0000318"/>
    <property type="project" value="GO_Central"/>
</dbReference>
<dbReference type="InParanoid" id="A2FPH5"/>
<evidence type="ECO:0000313" key="6">
    <source>
        <dbReference type="Proteomes" id="UP000001542"/>
    </source>
</evidence>
<dbReference type="OrthoDB" id="10524993at2759"/>
<evidence type="ECO:0000256" key="3">
    <source>
        <dbReference type="ARBA" id="ARBA00023186"/>
    </source>
</evidence>
<dbReference type="GO" id="GO:0000774">
    <property type="term" value="F:adenyl-nucleotide exchange factor activity"/>
    <property type="evidence" value="ECO:0000318"/>
    <property type="project" value="GO_Central"/>
</dbReference>
<sequence>MFLYGLVCVGILGIDLSTQYIKIAESTFSGEPKVIKDGYNRVNIPAAAASKYPIDMNNLPQKLVDFPIKFGAEALPILRRSPQNGYEFLPKTIGRSNTSFHTSANITTPEFVSLYFMNYILDHGNNNGLTFAVPSFWTGLQREALKNALKLYRMPLEAIIDDTEALAANYGATRYTRYQKATWNVLFVDFGATSFKVHGITFQWKGDHTLANETANEWSEKVGGYYCAKVVAAKENISISEAMEEIQINSNRYVNLFKNQTIIIEQLLKRAVGKLEHSTKFNKFHQNSFKVDEVQLIGAASSMPYLRDIIKKHTNCTNIKRDFNINEEISVGAVYCIQNYRGYSKTPMTFFQKQTPFSYSLKCGGYRTVCTKGNQCQDTIKFEHRGCTVMRLVAKEDEIPEGSSRVLASYELLNISNMNFSSGDRAAGLATMRINETRLEGVTWCKNTECYPIAAKYTPIVNPEMKERGVKFLTAFSIAENERRAKEKALLEVNNLLDVFDLEQFEEFPLDIKYDLAPYKYGRDLGTLNNMSTEELKEGARIIRESLMKILPQIQLPEPPKEDGNINTQPQNDEL</sequence>
<dbReference type="VEuPathDB" id="TrichDB:TVAGG3_0573580"/>
<dbReference type="GO" id="GO:0140662">
    <property type="term" value="F:ATP-dependent protein folding chaperone"/>
    <property type="evidence" value="ECO:0007669"/>
    <property type="project" value="InterPro"/>
</dbReference>
<name>A2FPH5_TRIV3</name>
<gene>
    <name evidence="5" type="ORF">TVAG_233410</name>
</gene>
<dbReference type="PANTHER" id="PTHR45639:SF3">
    <property type="entry name" value="HYPOXIA UP-REGULATED PROTEIN 1"/>
    <property type="match status" value="1"/>
</dbReference>
<dbReference type="EMBL" id="DS113926">
    <property type="protein sequence ID" value="EAX93176.1"/>
    <property type="molecule type" value="Genomic_DNA"/>
</dbReference>
<keyword evidence="1" id="KW-0547">Nucleotide-binding</keyword>
<dbReference type="Proteomes" id="UP000001542">
    <property type="component" value="Unassembled WGS sequence"/>
</dbReference>
<keyword evidence="3" id="KW-0143">Chaperone</keyword>
<dbReference type="STRING" id="5722.A2FPH5"/>
<evidence type="ECO:0000256" key="1">
    <source>
        <dbReference type="ARBA" id="ARBA00022741"/>
    </source>
</evidence>
<dbReference type="KEGG" id="tva:4750893"/>
<dbReference type="RefSeq" id="XP_001306106.1">
    <property type="nucleotide sequence ID" value="XM_001306105.1"/>
</dbReference>
<reference evidence="5" key="2">
    <citation type="journal article" date="2007" name="Science">
        <title>Draft genome sequence of the sexually transmitted pathogen Trichomonas vaginalis.</title>
        <authorList>
            <person name="Carlton J.M."/>
            <person name="Hirt R.P."/>
            <person name="Silva J.C."/>
            <person name="Delcher A.L."/>
            <person name="Schatz M."/>
            <person name="Zhao Q."/>
            <person name="Wortman J.R."/>
            <person name="Bidwell S.L."/>
            <person name="Alsmark U.C.M."/>
            <person name="Besteiro S."/>
            <person name="Sicheritz-Ponten T."/>
            <person name="Noel C.J."/>
            <person name="Dacks J.B."/>
            <person name="Foster P.G."/>
            <person name="Simillion C."/>
            <person name="Van de Peer Y."/>
            <person name="Miranda-Saavedra D."/>
            <person name="Barton G.J."/>
            <person name="Westrop G.D."/>
            <person name="Mueller S."/>
            <person name="Dessi D."/>
            <person name="Fiori P.L."/>
            <person name="Ren Q."/>
            <person name="Paulsen I."/>
            <person name="Zhang H."/>
            <person name="Bastida-Corcuera F.D."/>
            <person name="Simoes-Barbosa A."/>
            <person name="Brown M.T."/>
            <person name="Hayes R.D."/>
            <person name="Mukherjee M."/>
            <person name="Okumura C.Y."/>
            <person name="Schneider R."/>
            <person name="Smith A.J."/>
            <person name="Vanacova S."/>
            <person name="Villalvazo M."/>
            <person name="Haas B.J."/>
            <person name="Pertea M."/>
            <person name="Feldblyum T.V."/>
            <person name="Utterback T.R."/>
            <person name="Shu C.L."/>
            <person name="Osoegawa K."/>
            <person name="de Jong P.J."/>
            <person name="Hrdy I."/>
            <person name="Horvathova L."/>
            <person name="Zubacova Z."/>
            <person name="Dolezal P."/>
            <person name="Malik S.B."/>
            <person name="Logsdon J.M. Jr."/>
            <person name="Henze K."/>
            <person name="Gupta A."/>
            <person name="Wang C.C."/>
            <person name="Dunne R.L."/>
            <person name="Upcroft J.A."/>
            <person name="Upcroft P."/>
            <person name="White O."/>
            <person name="Salzberg S.L."/>
            <person name="Tang P."/>
            <person name="Chiu C.-H."/>
            <person name="Lee Y.-S."/>
            <person name="Embley T.M."/>
            <person name="Coombs G.H."/>
            <person name="Mottram J.C."/>
            <person name="Tachezy J."/>
            <person name="Fraser-Liggett C.M."/>
            <person name="Johnson P.J."/>
        </authorList>
    </citation>
    <scope>NUCLEOTIDE SEQUENCE [LARGE SCALE GENOMIC DNA]</scope>
    <source>
        <strain evidence="5">G3</strain>
    </source>
</reference>
<organism evidence="5 6">
    <name type="scientific">Trichomonas vaginalis (strain ATCC PRA-98 / G3)</name>
    <dbReference type="NCBI Taxonomy" id="412133"/>
    <lineage>
        <taxon>Eukaryota</taxon>
        <taxon>Metamonada</taxon>
        <taxon>Parabasalia</taxon>
        <taxon>Trichomonadida</taxon>
        <taxon>Trichomonadidae</taxon>
        <taxon>Trichomonas</taxon>
    </lineage>
</organism>